<name>A0AA86Q061_9EUKA</name>
<organism evidence="1">
    <name type="scientific">Hexamita inflata</name>
    <dbReference type="NCBI Taxonomy" id="28002"/>
    <lineage>
        <taxon>Eukaryota</taxon>
        <taxon>Metamonada</taxon>
        <taxon>Diplomonadida</taxon>
        <taxon>Hexamitidae</taxon>
        <taxon>Hexamitinae</taxon>
        <taxon>Hexamita</taxon>
    </lineage>
</organism>
<accession>A0AA86Q061</accession>
<evidence type="ECO:0000313" key="1">
    <source>
        <dbReference type="EMBL" id="CAI9949634.1"/>
    </source>
</evidence>
<reference evidence="1" key="1">
    <citation type="submission" date="2023-06" db="EMBL/GenBank/DDBJ databases">
        <authorList>
            <person name="Kurt Z."/>
        </authorList>
    </citation>
    <scope>NUCLEOTIDE SEQUENCE</scope>
</reference>
<comment type="caution">
    <text evidence="1">The sequence shown here is derived from an EMBL/GenBank/DDBJ whole genome shotgun (WGS) entry which is preliminary data.</text>
</comment>
<dbReference type="EMBL" id="CATOUU010000802">
    <property type="protein sequence ID" value="CAI9949634.1"/>
    <property type="molecule type" value="Genomic_DNA"/>
</dbReference>
<sequence length="154" mass="18333">MLYLSFMEFLELSTSKRGYLKYCKQIQLQLQTNYKCQRYQIFRKTKQAHNNCQNQDVCKFLEQWSLDFVMTFRKIRTRAEVQKMVEIFETNEFSKSEFPLFTVQKILAKKDELAQIDYSQGKQKLAKLKEITKSLLSLNILSLVMSSNISQQKT</sequence>
<proteinExistence type="predicted"/>
<protein>
    <submittedName>
        <fullName evidence="2">Hypothetical_protein</fullName>
    </submittedName>
</protein>
<dbReference type="EMBL" id="CAXDID020000282">
    <property type="protein sequence ID" value="CAL6070235.1"/>
    <property type="molecule type" value="Genomic_DNA"/>
</dbReference>
<dbReference type="AlphaFoldDB" id="A0AA86Q061"/>
<evidence type="ECO:0000313" key="2">
    <source>
        <dbReference type="EMBL" id="CAL6070235.1"/>
    </source>
</evidence>
<keyword evidence="3" id="KW-1185">Reference proteome</keyword>
<evidence type="ECO:0000313" key="3">
    <source>
        <dbReference type="Proteomes" id="UP001642409"/>
    </source>
</evidence>
<gene>
    <name evidence="1" type="ORF">HINF_LOCUS37279</name>
    <name evidence="2" type="ORF">HINF_LOCUS54359</name>
</gene>
<dbReference type="Proteomes" id="UP001642409">
    <property type="component" value="Unassembled WGS sequence"/>
</dbReference>
<reference evidence="2 3" key="2">
    <citation type="submission" date="2024-07" db="EMBL/GenBank/DDBJ databases">
        <authorList>
            <person name="Akdeniz Z."/>
        </authorList>
    </citation>
    <scope>NUCLEOTIDE SEQUENCE [LARGE SCALE GENOMIC DNA]</scope>
</reference>